<keyword evidence="1" id="KW-0732">Signal</keyword>
<feature type="signal peptide" evidence="1">
    <location>
        <begin position="1"/>
        <end position="24"/>
    </location>
</feature>
<protein>
    <recommendedName>
        <fullName evidence="4">Lipoprotein</fullName>
    </recommendedName>
</protein>
<proteinExistence type="predicted"/>
<feature type="chain" id="PRO_5015562941" description="Lipoprotein" evidence="1">
    <location>
        <begin position="25"/>
        <end position="133"/>
    </location>
</feature>
<evidence type="ECO:0000313" key="2">
    <source>
        <dbReference type="EMBL" id="PRY30833.1"/>
    </source>
</evidence>
<comment type="caution">
    <text evidence="2">The sequence shown here is derived from an EMBL/GenBank/DDBJ whole genome shotgun (WGS) entry which is preliminary data.</text>
</comment>
<dbReference type="OrthoDB" id="3295092at2"/>
<dbReference type="Proteomes" id="UP000239209">
    <property type="component" value="Unassembled WGS sequence"/>
</dbReference>
<reference evidence="2 3" key="1">
    <citation type="submission" date="2018-03" db="EMBL/GenBank/DDBJ databases">
        <title>Genomic Encyclopedia of Archaeal and Bacterial Type Strains, Phase II (KMG-II): from individual species to whole genera.</title>
        <authorList>
            <person name="Goeker M."/>
        </authorList>
    </citation>
    <scope>NUCLEOTIDE SEQUENCE [LARGE SCALE GENOMIC DNA]</scope>
    <source>
        <strain evidence="2 3">DSM 45348</strain>
    </source>
</reference>
<name>A0A2T0SBY6_9ACTN</name>
<accession>A0A2T0SBY6</accession>
<dbReference type="PROSITE" id="PS51257">
    <property type="entry name" value="PROKAR_LIPOPROTEIN"/>
    <property type="match status" value="1"/>
</dbReference>
<evidence type="ECO:0000256" key="1">
    <source>
        <dbReference type="SAM" id="SignalP"/>
    </source>
</evidence>
<dbReference type="RefSeq" id="WP_146164036.1">
    <property type="nucleotide sequence ID" value="NZ_PVZG01000004.1"/>
</dbReference>
<evidence type="ECO:0008006" key="4">
    <source>
        <dbReference type="Google" id="ProtNLM"/>
    </source>
</evidence>
<sequence length="133" mass="13461">MKRMPARIAAMTVAATLGIGGCGADPPPVCASLAAVQTTMHQIRNVNVAENGLPPLKAQLQQLRADVRQLLTDAGAQFAAEIAAVRAASEQVSESVAAARETPGVAGLASVRTALAQLQAGVRTLGDAMSGTC</sequence>
<keyword evidence="3" id="KW-1185">Reference proteome</keyword>
<dbReference type="EMBL" id="PVZG01000004">
    <property type="protein sequence ID" value="PRY30833.1"/>
    <property type="molecule type" value="Genomic_DNA"/>
</dbReference>
<gene>
    <name evidence="2" type="ORF">CLV70_104385</name>
</gene>
<dbReference type="AlphaFoldDB" id="A0A2T0SBY6"/>
<organism evidence="2 3">
    <name type="scientific">Pseudosporangium ferrugineum</name>
    <dbReference type="NCBI Taxonomy" id="439699"/>
    <lineage>
        <taxon>Bacteria</taxon>
        <taxon>Bacillati</taxon>
        <taxon>Actinomycetota</taxon>
        <taxon>Actinomycetes</taxon>
        <taxon>Micromonosporales</taxon>
        <taxon>Micromonosporaceae</taxon>
        <taxon>Pseudosporangium</taxon>
    </lineage>
</organism>
<evidence type="ECO:0000313" key="3">
    <source>
        <dbReference type="Proteomes" id="UP000239209"/>
    </source>
</evidence>